<sequence>MKLRHLSIFIGMTDTLWPEIMKGQRSVRTLLFFGILTMTRLPEDLFQNLKCLRVLDFSNSFLDDVPESISSLVHLRINLCVCLHQQYINAVMLPDICFCLSRS</sequence>
<dbReference type="Proteomes" id="UP001085076">
    <property type="component" value="Miscellaneous, Linkage group lg04"/>
</dbReference>
<dbReference type="AlphaFoldDB" id="A0A9D5CIN0"/>
<dbReference type="InterPro" id="IPR032675">
    <property type="entry name" value="LRR_dom_sf"/>
</dbReference>
<reference evidence="1" key="1">
    <citation type="submission" date="2021-03" db="EMBL/GenBank/DDBJ databases">
        <authorList>
            <person name="Li Z."/>
            <person name="Yang C."/>
        </authorList>
    </citation>
    <scope>NUCLEOTIDE SEQUENCE</scope>
    <source>
        <strain evidence="1">Dzin_1.0</strain>
        <tissue evidence="1">Leaf</tissue>
    </source>
</reference>
<gene>
    <name evidence="1" type="ORF">J5N97_015892</name>
</gene>
<keyword evidence="2" id="KW-1185">Reference proteome</keyword>
<evidence type="ECO:0000313" key="1">
    <source>
        <dbReference type="EMBL" id="KAJ0973927.1"/>
    </source>
</evidence>
<accession>A0A9D5CIN0</accession>
<dbReference type="Gene3D" id="3.80.10.10">
    <property type="entry name" value="Ribonuclease Inhibitor"/>
    <property type="match status" value="1"/>
</dbReference>
<name>A0A9D5CIN0_9LILI</name>
<protein>
    <submittedName>
        <fullName evidence="1">Uncharacterized protein</fullName>
    </submittedName>
</protein>
<reference evidence="1" key="2">
    <citation type="journal article" date="2022" name="Hortic Res">
        <title>The genome of Dioscorea zingiberensis sheds light on the biosynthesis, origin and evolution of the medicinally important diosgenin saponins.</title>
        <authorList>
            <person name="Li Y."/>
            <person name="Tan C."/>
            <person name="Li Z."/>
            <person name="Guo J."/>
            <person name="Li S."/>
            <person name="Chen X."/>
            <person name="Wang C."/>
            <person name="Dai X."/>
            <person name="Yang H."/>
            <person name="Song W."/>
            <person name="Hou L."/>
            <person name="Xu J."/>
            <person name="Tong Z."/>
            <person name="Xu A."/>
            <person name="Yuan X."/>
            <person name="Wang W."/>
            <person name="Yang Q."/>
            <person name="Chen L."/>
            <person name="Sun Z."/>
            <person name="Wang K."/>
            <person name="Pan B."/>
            <person name="Chen J."/>
            <person name="Bao Y."/>
            <person name="Liu F."/>
            <person name="Qi X."/>
            <person name="Gang D.R."/>
            <person name="Wen J."/>
            <person name="Li J."/>
        </authorList>
    </citation>
    <scope>NUCLEOTIDE SEQUENCE</scope>
    <source>
        <strain evidence="1">Dzin_1.0</strain>
    </source>
</reference>
<proteinExistence type="predicted"/>
<dbReference type="EMBL" id="JAGGNH010000004">
    <property type="protein sequence ID" value="KAJ0973927.1"/>
    <property type="molecule type" value="Genomic_DNA"/>
</dbReference>
<dbReference type="SUPFAM" id="SSF52058">
    <property type="entry name" value="L domain-like"/>
    <property type="match status" value="1"/>
</dbReference>
<comment type="caution">
    <text evidence="1">The sequence shown here is derived from an EMBL/GenBank/DDBJ whole genome shotgun (WGS) entry which is preliminary data.</text>
</comment>
<evidence type="ECO:0000313" key="2">
    <source>
        <dbReference type="Proteomes" id="UP001085076"/>
    </source>
</evidence>
<organism evidence="1 2">
    <name type="scientific">Dioscorea zingiberensis</name>
    <dbReference type="NCBI Taxonomy" id="325984"/>
    <lineage>
        <taxon>Eukaryota</taxon>
        <taxon>Viridiplantae</taxon>
        <taxon>Streptophyta</taxon>
        <taxon>Embryophyta</taxon>
        <taxon>Tracheophyta</taxon>
        <taxon>Spermatophyta</taxon>
        <taxon>Magnoliopsida</taxon>
        <taxon>Liliopsida</taxon>
        <taxon>Dioscoreales</taxon>
        <taxon>Dioscoreaceae</taxon>
        <taxon>Dioscorea</taxon>
    </lineage>
</organism>